<dbReference type="GO" id="GO:0044781">
    <property type="term" value="P:bacterial-type flagellum organization"/>
    <property type="evidence" value="ECO:0007669"/>
    <property type="project" value="InterPro"/>
</dbReference>
<dbReference type="STRING" id="1229727.Ga0080559_TMP1858"/>
<organism evidence="1 2">
    <name type="scientific">Salipiger profundus</name>
    <dbReference type="NCBI Taxonomy" id="1229727"/>
    <lineage>
        <taxon>Bacteria</taxon>
        <taxon>Pseudomonadati</taxon>
        <taxon>Pseudomonadota</taxon>
        <taxon>Alphaproteobacteria</taxon>
        <taxon>Rhodobacterales</taxon>
        <taxon>Roseobacteraceae</taxon>
        <taxon>Salipiger</taxon>
    </lineage>
</organism>
<keyword evidence="1" id="KW-0282">Flagellum</keyword>
<dbReference type="InterPro" id="IPR010845">
    <property type="entry name" value="FlaF"/>
</dbReference>
<accession>A0A1U7D3B1</accession>
<reference evidence="1 2" key="1">
    <citation type="submission" date="2016-03" db="EMBL/GenBank/DDBJ databases">
        <title>Deep-sea bacteria in the southern Pacific.</title>
        <authorList>
            <person name="Tang K."/>
        </authorList>
    </citation>
    <scope>NUCLEOTIDE SEQUENCE [LARGE SCALE GENOMIC DNA]</scope>
    <source>
        <strain evidence="1 2">JLT2016</strain>
    </source>
</reference>
<sequence>MTHRIKAAAEAGPNAYPRLVEALHENRKLWTMLAIDVADSGNKLPPELRAQIFYLAEFTQEHTGKLLARKARLAPLLEINAAVMRGLSGGRAKR</sequence>
<gene>
    <name evidence="1" type="ORF">Ga0080559_TMP1858</name>
</gene>
<dbReference type="AlphaFoldDB" id="A0A1U7D3B1"/>
<keyword evidence="1" id="KW-0966">Cell projection</keyword>
<dbReference type="Proteomes" id="UP000186559">
    <property type="component" value="Chromosome"/>
</dbReference>
<evidence type="ECO:0000313" key="1">
    <source>
        <dbReference type="EMBL" id="APX22654.1"/>
    </source>
</evidence>
<dbReference type="Pfam" id="PF07309">
    <property type="entry name" value="FlaF"/>
    <property type="match status" value="1"/>
</dbReference>
<dbReference type="EMBL" id="CP014796">
    <property type="protein sequence ID" value="APX22654.1"/>
    <property type="molecule type" value="Genomic_DNA"/>
</dbReference>
<name>A0A1U7D3B1_9RHOB</name>
<dbReference type="KEGG" id="tpro:Ga0080559_TMP1858"/>
<dbReference type="NCBIfam" id="NF009435">
    <property type="entry name" value="PRK12794.1"/>
    <property type="match status" value="1"/>
</dbReference>
<protein>
    <submittedName>
        <fullName evidence="1">Flagellar protein FlaF</fullName>
    </submittedName>
</protein>
<keyword evidence="1" id="KW-0969">Cilium</keyword>
<proteinExistence type="predicted"/>
<keyword evidence="2" id="KW-1185">Reference proteome</keyword>
<evidence type="ECO:0000313" key="2">
    <source>
        <dbReference type="Proteomes" id="UP000186559"/>
    </source>
</evidence>